<evidence type="ECO:0000313" key="2">
    <source>
        <dbReference type="EMBL" id="KAK2963612.1"/>
    </source>
</evidence>
<feature type="compositionally biased region" description="Polar residues" evidence="1">
    <location>
        <begin position="202"/>
        <end position="213"/>
    </location>
</feature>
<name>A0ABQ9YIQ3_9EUKA</name>
<reference evidence="2 3" key="1">
    <citation type="journal article" date="2022" name="bioRxiv">
        <title>Genomics of Preaxostyla Flagellates Illuminates Evolutionary Transitions and the Path Towards Mitochondrial Loss.</title>
        <authorList>
            <person name="Novak L.V.F."/>
            <person name="Treitli S.C."/>
            <person name="Pyrih J."/>
            <person name="Halakuc P."/>
            <person name="Pipaliya S.V."/>
            <person name="Vacek V."/>
            <person name="Brzon O."/>
            <person name="Soukal P."/>
            <person name="Eme L."/>
            <person name="Dacks J.B."/>
            <person name="Karnkowska A."/>
            <person name="Elias M."/>
            <person name="Hampl V."/>
        </authorList>
    </citation>
    <scope>NUCLEOTIDE SEQUENCE [LARGE SCALE GENOMIC DNA]</scope>
    <source>
        <strain evidence="2">NAU3</strain>
        <tissue evidence="2">Gut</tissue>
    </source>
</reference>
<dbReference type="EMBL" id="JARBJD010000005">
    <property type="protein sequence ID" value="KAK2963612.1"/>
    <property type="molecule type" value="Genomic_DNA"/>
</dbReference>
<feature type="compositionally biased region" description="Basic and acidic residues" evidence="1">
    <location>
        <begin position="134"/>
        <end position="147"/>
    </location>
</feature>
<feature type="compositionally biased region" description="Basic residues" evidence="1">
    <location>
        <begin position="454"/>
        <end position="466"/>
    </location>
</feature>
<keyword evidence="3" id="KW-1185">Reference proteome</keyword>
<comment type="caution">
    <text evidence="2">The sequence shown here is derived from an EMBL/GenBank/DDBJ whole genome shotgun (WGS) entry which is preliminary data.</text>
</comment>
<feature type="region of interest" description="Disordered" evidence="1">
    <location>
        <begin position="454"/>
        <end position="475"/>
    </location>
</feature>
<organism evidence="2 3">
    <name type="scientific">Blattamonas nauphoetae</name>
    <dbReference type="NCBI Taxonomy" id="2049346"/>
    <lineage>
        <taxon>Eukaryota</taxon>
        <taxon>Metamonada</taxon>
        <taxon>Preaxostyla</taxon>
        <taxon>Oxymonadida</taxon>
        <taxon>Blattamonas</taxon>
    </lineage>
</organism>
<dbReference type="Proteomes" id="UP001281761">
    <property type="component" value="Unassembled WGS sequence"/>
</dbReference>
<feature type="compositionally biased region" description="Polar residues" evidence="1">
    <location>
        <begin position="329"/>
        <end position="348"/>
    </location>
</feature>
<feature type="region of interest" description="Disordered" evidence="1">
    <location>
        <begin position="314"/>
        <end position="348"/>
    </location>
</feature>
<evidence type="ECO:0000256" key="1">
    <source>
        <dbReference type="SAM" id="MobiDB-lite"/>
    </source>
</evidence>
<protein>
    <submittedName>
        <fullName evidence="2">Uncharacterized protein</fullName>
    </submittedName>
</protein>
<evidence type="ECO:0000313" key="3">
    <source>
        <dbReference type="Proteomes" id="UP001281761"/>
    </source>
</evidence>
<feature type="region of interest" description="Disordered" evidence="1">
    <location>
        <begin position="134"/>
        <end position="213"/>
    </location>
</feature>
<gene>
    <name evidence="2" type="ORF">BLNAU_1177</name>
</gene>
<accession>A0ABQ9YIQ3</accession>
<proteinExistence type="predicted"/>
<feature type="compositionally biased region" description="Basic and acidic residues" evidence="1">
    <location>
        <begin position="167"/>
        <end position="180"/>
    </location>
</feature>
<sequence>MKDEAGESLGVARQMVLETLPPLPPPAPSLMRPKEEESIVPHQPVLLPAIKLNRTHSLPQNLKMILIPSTTALNQPKSSTITLQNQTHYSIYTIAPEETSSLPTPSSFLLDGWTEKEEETAQVSQILRRPIDKVDANGKTAENDQRADGAGADEFGGDSEAEDEEEGTKYQSDERGKDEQCLPAIHASSRRKEEEDAEETTAVRSEQAGSSFDATDSTLHATAAPAHATTQRTATGDVADWTERDCVAPPATHIHILHHSAVDTSTICVSSLETNITLAKSECWERSRPIPNHVTPPLPHQHSIHARSPSLLHLPPLSRVNTRHPSDIQPDSLSSRNSCNTTDKLTSTRSPRNHVHFLRIAARVIETLSSSNLRSLVFIGDEERGWRDTQRMRMSPAPLVRTEEVIPGTSRDMYWALSMDRISITSFNHNPVERTREQERRFVVSQVLARIGRTGKQRGRRGRLRRVMGPSRADH</sequence>
<feature type="compositionally biased region" description="Acidic residues" evidence="1">
    <location>
        <begin position="155"/>
        <end position="166"/>
    </location>
</feature>